<accession>F9UE52</accession>
<dbReference type="Proteomes" id="UP000005459">
    <property type="component" value="Unassembled WGS sequence"/>
</dbReference>
<evidence type="ECO:0000256" key="2">
    <source>
        <dbReference type="SAM" id="SignalP"/>
    </source>
</evidence>
<feature type="signal peptide" evidence="2">
    <location>
        <begin position="1"/>
        <end position="37"/>
    </location>
</feature>
<dbReference type="PATRIC" id="fig|768671.3.peg.3335"/>
<evidence type="ECO:0000256" key="1">
    <source>
        <dbReference type="SAM" id="Coils"/>
    </source>
</evidence>
<sequence>MAMRRNELHARAETARHQAIGALLLGMLCALPAAASADVQALEQRVAELTRQLEEARRTLAAAKGEPIGTGALDAGADDAAVVSQKMIAPGVVAETDEALDESAPESTVLKIGPVTVGGAMRVNYVLGSYKVQEAVAGPNRGGNGGNIELDTFRLNLALDYENIIGRLEYRWYAAGTGKSYNFLHTGWLGYRFADDSEVQVGVNRVPFGPGPYGVSQSWFFDQHYYVGLSDDMDLGIKYSTTIDQWKLDAAYYPSSEGSYFGRSLNSTRYSYDAVRWEESVDADGNVSFGGEHNGFDERNQLNLRAIYSLADTAIPTDLGVSLQYGQLKGQRTDDGSHWAASAHMVNRMGPLTVASQLTRYEYDIDSDNPWGTDTLIPMGAYDFAWPVATKAWIPAVSVSYLVETPQISWLDSVLPYIEYSSIVKDESDFNDSQMWVAGAAWASGGWYIYSDLAYSNGNYFVGNEAAGGGMDDYGRIDGVGDFGVNGNDKWNYRFNINLGYYF</sequence>
<feature type="chain" id="PRO_5003388602" description="Phosphate-selective porin O and P" evidence="2">
    <location>
        <begin position="38"/>
        <end position="503"/>
    </location>
</feature>
<evidence type="ECO:0008006" key="5">
    <source>
        <dbReference type="Google" id="ProtNLM"/>
    </source>
</evidence>
<protein>
    <recommendedName>
        <fullName evidence="5">Phosphate-selective porin O and P</fullName>
    </recommendedName>
</protein>
<gene>
    <name evidence="3" type="ORF">ThimaDRAFT_3154</name>
</gene>
<name>F9UE52_9GAMM</name>
<keyword evidence="2" id="KW-0732">Signal</keyword>
<dbReference type="AlphaFoldDB" id="F9UE52"/>
<evidence type="ECO:0000313" key="3">
    <source>
        <dbReference type="EMBL" id="EGV17609.1"/>
    </source>
</evidence>
<dbReference type="STRING" id="768671.ThimaDRAFT_3154"/>
<dbReference type="EMBL" id="AFWV01000010">
    <property type="protein sequence ID" value="EGV17609.1"/>
    <property type="molecule type" value="Genomic_DNA"/>
</dbReference>
<reference evidence="3 4" key="1">
    <citation type="submission" date="2011-06" db="EMBL/GenBank/DDBJ databases">
        <title>The draft genome of Thiocapsa marina 5811.</title>
        <authorList>
            <consortium name="US DOE Joint Genome Institute (JGI-PGF)"/>
            <person name="Lucas S."/>
            <person name="Han J."/>
            <person name="Cheng J.-F."/>
            <person name="Goodwin L."/>
            <person name="Pitluck S."/>
            <person name="Peters L."/>
            <person name="Land M.L."/>
            <person name="Hauser L."/>
            <person name="Vogl K."/>
            <person name="Liu Z."/>
            <person name="Imhoff J."/>
            <person name="Thiel V."/>
            <person name="Frigaard N.-U."/>
            <person name="Bryant D."/>
            <person name="Woyke T.J."/>
        </authorList>
    </citation>
    <scope>NUCLEOTIDE SEQUENCE [LARGE SCALE GENOMIC DNA]</scope>
    <source>
        <strain evidence="3 4">5811</strain>
    </source>
</reference>
<organism evidence="3 4">
    <name type="scientific">Thiocapsa marina 5811</name>
    <dbReference type="NCBI Taxonomy" id="768671"/>
    <lineage>
        <taxon>Bacteria</taxon>
        <taxon>Pseudomonadati</taxon>
        <taxon>Pseudomonadota</taxon>
        <taxon>Gammaproteobacteria</taxon>
        <taxon>Chromatiales</taxon>
        <taxon>Chromatiaceae</taxon>
        <taxon>Thiocapsa</taxon>
    </lineage>
</organism>
<dbReference type="eggNOG" id="COG2831">
    <property type="taxonomic scope" value="Bacteria"/>
</dbReference>
<dbReference type="SUPFAM" id="SSF56935">
    <property type="entry name" value="Porins"/>
    <property type="match status" value="1"/>
</dbReference>
<evidence type="ECO:0000313" key="4">
    <source>
        <dbReference type="Proteomes" id="UP000005459"/>
    </source>
</evidence>
<keyword evidence="1" id="KW-0175">Coiled coil</keyword>
<feature type="coiled-coil region" evidence="1">
    <location>
        <begin position="39"/>
        <end position="66"/>
    </location>
</feature>
<proteinExistence type="predicted"/>
<keyword evidence="4" id="KW-1185">Reference proteome</keyword>